<dbReference type="RefSeq" id="WP_379956708.1">
    <property type="nucleotide sequence ID" value="NZ_JAUYVI010000005.1"/>
</dbReference>
<dbReference type="InterPro" id="IPR036691">
    <property type="entry name" value="Endo/exonu/phosph_ase_sf"/>
</dbReference>
<sequence length="351" mass="37710">MIEIFSSTTAALPAPGHAEITAALTAEPTQAEHDRIARGVTALTAIEYRPPETFAAPRRTLRLAAWNAERLKYGAASAALLAPLDLDIILLSETDIGMARSGNRHTTADLAAALDLGYAYGVEFVELGLGDVREREWHKGQRNHAGLHGNAILSRLPLHELALIRLDSGGRWFKDQINGKGTGVQRRLGGRMALAGRIATDAGDCVVVSLHLESESDANGRAQQMTRLLHAINGCYGNAPMVIGGDCNTAAFPAVDPERPADAKLWFERCEAYEPLFGVMRDAGFAWQAANDPAATQRMRPDGSPLPPFRRIDWLFTRGIAPSAPRTVAAVDEQGAAISDHDAIVVDLTIG</sequence>
<keyword evidence="3" id="KW-1185">Reference proteome</keyword>
<dbReference type="SUPFAM" id="SSF56219">
    <property type="entry name" value="DNase I-like"/>
    <property type="match status" value="1"/>
</dbReference>
<dbReference type="PANTHER" id="PTHR14859:SF1">
    <property type="entry name" value="PGAP2-INTERACTING PROTEIN"/>
    <property type="match status" value="1"/>
</dbReference>
<organism evidence="2 3">
    <name type="scientific">Dongia sedimenti</name>
    <dbReference type="NCBI Taxonomy" id="3064282"/>
    <lineage>
        <taxon>Bacteria</taxon>
        <taxon>Pseudomonadati</taxon>
        <taxon>Pseudomonadota</taxon>
        <taxon>Alphaproteobacteria</taxon>
        <taxon>Rhodospirillales</taxon>
        <taxon>Dongiaceae</taxon>
        <taxon>Dongia</taxon>
    </lineage>
</organism>
<gene>
    <name evidence="2" type="ORF">Q8A70_15475</name>
</gene>
<dbReference type="InterPro" id="IPR051916">
    <property type="entry name" value="GPI-anchor_lipid_remodeler"/>
</dbReference>
<comment type="caution">
    <text evidence="2">The sequence shown here is derived from an EMBL/GenBank/DDBJ whole genome shotgun (WGS) entry which is preliminary data.</text>
</comment>
<feature type="domain" description="Endonuclease/exonuclease/phosphatase" evidence="1">
    <location>
        <begin position="66"/>
        <end position="341"/>
    </location>
</feature>
<reference evidence="3" key="1">
    <citation type="submission" date="2023-08" db="EMBL/GenBank/DDBJ databases">
        <title>Rhodospirillaceae gen. nov., a novel taxon isolated from the Yangtze River Yuezi River estuary sludge.</title>
        <authorList>
            <person name="Ruan L."/>
        </authorList>
    </citation>
    <scope>NUCLEOTIDE SEQUENCE [LARGE SCALE GENOMIC DNA]</scope>
    <source>
        <strain evidence="3">R-7</strain>
    </source>
</reference>
<evidence type="ECO:0000313" key="3">
    <source>
        <dbReference type="Proteomes" id="UP001230156"/>
    </source>
</evidence>
<dbReference type="EMBL" id="JAUYVI010000005">
    <property type="protein sequence ID" value="MDQ7249087.1"/>
    <property type="molecule type" value="Genomic_DNA"/>
</dbReference>
<evidence type="ECO:0000313" key="2">
    <source>
        <dbReference type="EMBL" id="MDQ7249087.1"/>
    </source>
</evidence>
<protein>
    <recommendedName>
        <fullName evidence="1">Endonuclease/exonuclease/phosphatase domain-containing protein</fullName>
    </recommendedName>
</protein>
<accession>A0ABU0YPI5</accession>
<dbReference type="Proteomes" id="UP001230156">
    <property type="component" value="Unassembled WGS sequence"/>
</dbReference>
<proteinExistence type="predicted"/>
<evidence type="ECO:0000259" key="1">
    <source>
        <dbReference type="Pfam" id="PF03372"/>
    </source>
</evidence>
<dbReference type="Gene3D" id="3.60.10.10">
    <property type="entry name" value="Endonuclease/exonuclease/phosphatase"/>
    <property type="match status" value="1"/>
</dbReference>
<dbReference type="InterPro" id="IPR005135">
    <property type="entry name" value="Endo/exonuclease/phosphatase"/>
</dbReference>
<dbReference type="Pfam" id="PF03372">
    <property type="entry name" value="Exo_endo_phos"/>
    <property type="match status" value="1"/>
</dbReference>
<dbReference type="PANTHER" id="PTHR14859">
    <property type="entry name" value="CALCOFLUOR WHITE HYPERSENSITIVE PROTEIN PRECURSOR"/>
    <property type="match status" value="1"/>
</dbReference>
<name>A0ABU0YPI5_9PROT</name>